<evidence type="ECO:0000259" key="4">
    <source>
        <dbReference type="Pfam" id="PF00144"/>
    </source>
</evidence>
<dbReference type="Gene3D" id="3.40.710.10">
    <property type="entry name" value="DD-peptidase/beta-lactamase superfamily"/>
    <property type="match status" value="1"/>
</dbReference>
<keyword evidence="2 5" id="KW-0378">Hydrolase</keyword>
<organism evidence="5 6">
    <name type="scientific">Aporhodopirellula aestuarii</name>
    <dbReference type="NCBI Taxonomy" id="2950107"/>
    <lineage>
        <taxon>Bacteria</taxon>
        <taxon>Pseudomonadati</taxon>
        <taxon>Planctomycetota</taxon>
        <taxon>Planctomycetia</taxon>
        <taxon>Pirellulales</taxon>
        <taxon>Pirellulaceae</taxon>
        <taxon>Aporhodopirellula</taxon>
    </lineage>
</organism>
<feature type="transmembrane region" description="Helical" evidence="3">
    <location>
        <begin position="7"/>
        <end position="32"/>
    </location>
</feature>
<dbReference type="GO" id="GO:0016787">
    <property type="term" value="F:hydrolase activity"/>
    <property type="evidence" value="ECO:0007669"/>
    <property type="project" value="UniProtKB-KW"/>
</dbReference>
<dbReference type="InterPro" id="IPR012338">
    <property type="entry name" value="Beta-lactam/transpept-like"/>
</dbReference>
<keyword evidence="1" id="KW-0732">Signal</keyword>
<dbReference type="PANTHER" id="PTHR43037:SF1">
    <property type="entry name" value="BLL1128 PROTEIN"/>
    <property type="match status" value="1"/>
</dbReference>
<keyword evidence="3" id="KW-1133">Transmembrane helix</keyword>
<name>A0ABT0TXK6_9BACT</name>
<proteinExistence type="predicted"/>
<evidence type="ECO:0000313" key="5">
    <source>
        <dbReference type="EMBL" id="MCM2369315.1"/>
    </source>
</evidence>
<dbReference type="Gene3D" id="3.40.50.1820">
    <property type="entry name" value="alpha/beta hydrolase"/>
    <property type="match status" value="1"/>
</dbReference>
<keyword evidence="3" id="KW-0812">Transmembrane</keyword>
<evidence type="ECO:0000313" key="6">
    <source>
        <dbReference type="Proteomes" id="UP001202961"/>
    </source>
</evidence>
<dbReference type="InterPro" id="IPR010126">
    <property type="entry name" value="Esterase_phb"/>
</dbReference>
<evidence type="ECO:0000256" key="2">
    <source>
        <dbReference type="ARBA" id="ARBA00022801"/>
    </source>
</evidence>
<dbReference type="RefSeq" id="WP_250926990.1">
    <property type="nucleotide sequence ID" value="NZ_JAMQBK010000008.1"/>
</dbReference>
<protein>
    <submittedName>
        <fullName evidence="5">Serine hydrolase</fullName>
    </submittedName>
</protein>
<dbReference type="InterPro" id="IPR050955">
    <property type="entry name" value="Plant_Biomass_Hydrol_Est"/>
</dbReference>
<dbReference type="SUPFAM" id="SSF56601">
    <property type="entry name" value="beta-lactamase/transpeptidase-like"/>
    <property type="match status" value="1"/>
</dbReference>
<dbReference type="InterPro" id="IPR001466">
    <property type="entry name" value="Beta-lactam-related"/>
</dbReference>
<accession>A0ABT0TXK6</accession>
<keyword evidence="3" id="KW-0472">Membrane</keyword>
<dbReference type="EMBL" id="JAMQBK010000008">
    <property type="protein sequence ID" value="MCM2369315.1"/>
    <property type="molecule type" value="Genomic_DNA"/>
</dbReference>
<comment type="caution">
    <text evidence="5">The sequence shown here is derived from an EMBL/GenBank/DDBJ whole genome shotgun (WGS) entry which is preliminary data.</text>
</comment>
<dbReference type="PANTHER" id="PTHR43037">
    <property type="entry name" value="UNNAMED PRODUCT-RELATED"/>
    <property type="match status" value="1"/>
</dbReference>
<dbReference type="Pfam" id="PF00144">
    <property type="entry name" value="Beta-lactamase"/>
    <property type="match status" value="1"/>
</dbReference>
<dbReference type="InterPro" id="IPR029058">
    <property type="entry name" value="AB_hydrolase_fold"/>
</dbReference>
<feature type="domain" description="Beta-lactamase-related" evidence="4">
    <location>
        <begin position="394"/>
        <end position="628"/>
    </location>
</feature>
<keyword evidence="6" id="KW-1185">Reference proteome</keyword>
<evidence type="ECO:0000256" key="1">
    <source>
        <dbReference type="ARBA" id="ARBA00022729"/>
    </source>
</evidence>
<dbReference type="Proteomes" id="UP001202961">
    <property type="component" value="Unassembled WGS sequence"/>
</dbReference>
<reference evidence="5 6" key="1">
    <citation type="journal article" date="2022" name="Syst. Appl. Microbiol.">
        <title>Rhodopirellula aestuarii sp. nov., a novel member of the genus Rhodopirellula isolated from brackish sediments collected in the Tagus River estuary, Portugal.</title>
        <authorList>
            <person name="Vitorino I.R."/>
            <person name="Klimek D."/>
            <person name="Calusinska M."/>
            <person name="Lobo-da-Cunha A."/>
            <person name="Vasconcelos V."/>
            <person name="Lage O.M."/>
        </authorList>
    </citation>
    <scope>NUCLEOTIDE SEQUENCE [LARGE SCALE GENOMIC DNA]</scope>
    <source>
        <strain evidence="5 6">ICT_H3.1</strain>
    </source>
</reference>
<dbReference type="SUPFAM" id="SSF53474">
    <property type="entry name" value="alpha/beta-Hydrolases"/>
    <property type="match status" value="1"/>
</dbReference>
<evidence type="ECO:0000256" key="3">
    <source>
        <dbReference type="SAM" id="Phobius"/>
    </source>
</evidence>
<gene>
    <name evidence="5" type="ORF">NB063_01640</name>
</gene>
<dbReference type="Pfam" id="PF10503">
    <property type="entry name" value="Esterase_PHB"/>
    <property type="match status" value="1"/>
</dbReference>
<sequence length="696" mass="75930">MSRKKNTVFRIGVSVVAIAVVGVGALVCVAQFRFRAAQTGESVSFEHDGVEREYRIHVPEKIPPGQDVPLVVCLHGGGGNSRTASMMGLTPVADREGFIVVYPNAIDKHWNDGRDSPMYAEHDEAIDDVAFVMEVIRRVGEEHAIDRNRIFATGLSNGGFMTQRLAIEHSETFAAVGVVIATMGEPISERFVPKLPVSVLYLNGTKDTFVPYEGGPVGMPLVHRFNQVEGHEDAPRGRAISTDDAVLKWVTRNQTDTEPIVKRLADTDKEDGSYIESSLWDNGERGTAVMLYKVVGGGHGLPGGSQYLPARLIGYANQDVDGFDLIWDFFQNHARIPVAVGDEPNPGVAPAVPGVDSSSTQKPPSVFPGDTWQTVDPETIGVDAKALDAALDFGMRRQSSSIVIVVGGKVVAQRHAAVTSPGLAYRRALQGVTDEGHALEDVASVQKSITSILMGIALSRGLLQLDDPVDQYLGKGWSKTASEQESAITLRHLITMTTGLDERLNFRSPPGTQWKYNTKAYQLTMDVIVEVAGMSRAELTRRWLTDPLKMHESEWVARQSILGSTNSHGFVTSALDLARVGLLILNHGQWDGRDIVNNKAYLSAATSPSQALNPSYGYLWWLNGQQFVIHPSKGKLPRPLIENAPSDLVAAEGMLGRKLHVVPSMQLIVTRLGDSPEVRGEAGFDDEFWRLLMKAF</sequence>